<comment type="caution">
    <text evidence="1">The sequence shown here is derived from an EMBL/GenBank/DDBJ whole genome shotgun (WGS) entry which is preliminary data.</text>
</comment>
<sequence>MWSREDDSKSDFHVARQWENARKVAGGNSVHFHKITDSEVVGVNNGSFNVNISKRKNRKGVQERSWIMRLIILLNKIQQVHIRNGGNQKL</sequence>
<reference evidence="1 2" key="1">
    <citation type="submission" date="2018-08" db="EMBL/GenBank/DDBJ databases">
        <title>Genome and evolution of the arbuscular mycorrhizal fungus Diversispora epigaea (formerly Glomus versiforme) and its bacterial endosymbionts.</title>
        <authorList>
            <person name="Sun X."/>
            <person name="Fei Z."/>
            <person name="Harrison M."/>
        </authorList>
    </citation>
    <scope>NUCLEOTIDE SEQUENCE [LARGE SCALE GENOMIC DNA]</scope>
    <source>
        <strain evidence="1 2">IT104</strain>
    </source>
</reference>
<evidence type="ECO:0000313" key="2">
    <source>
        <dbReference type="Proteomes" id="UP000266861"/>
    </source>
</evidence>
<organism evidence="1 2">
    <name type="scientific">Diversispora epigaea</name>
    <dbReference type="NCBI Taxonomy" id="1348612"/>
    <lineage>
        <taxon>Eukaryota</taxon>
        <taxon>Fungi</taxon>
        <taxon>Fungi incertae sedis</taxon>
        <taxon>Mucoromycota</taxon>
        <taxon>Glomeromycotina</taxon>
        <taxon>Glomeromycetes</taxon>
        <taxon>Diversisporales</taxon>
        <taxon>Diversisporaceae</taxon>
        <taxon>Diversispora</taxon>
    </lineage>
</organism>
<evidence type="ECO:0000313" key="1">
    <source>
        <dbReference type="EMBL" id="RHZ81747.1"/>
    </source>
</evidence>
<protein>
    <submittedName>
        <fullName evidence="1">Uncharacterized protein</fullName>
    </submittedName>
</protein>
<proteinExistence type="predicted"/>
<gene>
    <name evidence="1" type="ORF">Glove_117g501</name>
</gene>
<dbReference type="AlphaFoldDB" id="A0A397J2Y9"/>
<keyword evidence="2" id="KW-1185">Reference proteome</keyword>
<accession>A0A397J2Y9</accession>
<name>A0A397J2Y9_9GLOM</name>
<dbReference type="Proteomes" id="UP000266861">
    <property type="component" value="Unassembled WGS sequence"/>
</dbReference>
<dbReference type="EMBL" id="PQFF01000109">
    <property type="protein sequence ID" value="RHZ81747.1"/>
    <property type="molecule type" value="Genomic_DNA"/>
</dbReference>